<dbReference type="InterPro" id="IPR058163">
    <property type="entry name" value="LysR-type_TF_proteobact-type"/>
</dbReference>
<keyword evidence="2" id="KW-0805">Transcription regulation</keyword>
<evidence type="ECO:0000256" key="3">
    <source>
        <dbReference type="ARBA" id="ARBA00023125"/>
    </source>
</evidence>
<name>A0ABS7GW22_9HYPH</name>
<dbReference type="Proteomes" id="UP000717752">
    <property type="component" value="Unassembled WGS sequence"/>
</dbReference>
<dbReference type="Pfam" id="PF00126">
    <property type="entry name" value="HTH_1"/>
    <property type="match status" value="1"/>
</dbReference>
<dbReference type="PANTHER" id="PTHR30537">
    <property type="entry name" value="HTH-TYPE TRANSCRIPTIONAL REGULATOR"/>
    <property type="match status" value="1"/>
</dbReference>
<keyword evidence="4" id="KW-0804">Transcription</keyword>
<dbReference type="SUPFAM" id="SSF46785">
    <property type="entry name" value="Winged helix' DNA-binding domain"/>
    <property type="match status" value="1"/>
</dbReference>
<organism evidence="6 7">
    <name type="scientific">Rhizobium mesosinicum</name>
    <dbReference type="NCBI Taxonomy" id="335017"/>
    <lineage>
        <taxon>Bacteria</taxon>
        <taxon>Pseudomonadati</taxon>
        <taxon>Pseudomonadota</taxon>
        <taxon>Alphaproteobacteria</taxon>
        <taxon>Hyphomicrobiales</taxon>
        <taxon>Rhizobiaceae</taxon>
        <taxon>Rhizobium/Agrobacterium group</taxon>
        <taxon>Rhizobium</taxon>
    </lineage>
</organism>
<dbReference type="InterPro" id="IPR036388">
    <property type="entry name" value="WH-like_DNA-bd_sf"/>
</dbReference>
<reference evidence="6 7" key="1">
    <citation type="journal article" date="2021" name="MBio">
        <title>Poor Competitiveness of Bradyrhizobium in Pigeon Pea Root Colonization in Indian Soils.</title>
        <authorList>
            <person name="Chalasani D."/>
            <person name="Basu A."/>
            <person name="Pullabhotla S.V.S.R.N."/>
            <person name="Jorrin B."/>
            <person name="Neal A.L."/>
            <person name="Poole P.S."/>
            <person name="Podile A.R."/>
            <person name="Tkacz A."/>
        </authorList>
    </citation>
    <scope>NUCLEOTIDE SEQUENCE [LARGE SCALE GENOMIC DNA]</scope>
    <source>
        <strain evidence="6 7">HU56</strain>
    </source>
</reference>
<dbReference type="PANTHER" id="PTHR30537:SF71">
    <property type="entry name" value="TRANSCRIPTIONAL REGULATORY PROTEIN"/>
    <property type="match status" value="1"/>
</dbReference>
<evidence type="ECO:0000313" key="7">
    <source>
        <dbReference type="Proteomes" id="UP000717752"/>
    </source>
</evidence>
<sequence length="310" mass="34331">MDNRIGEMDVFVQAAELQSFSAAGRKLRLSPSAVSKLVTRLEDRLGTRLLVRTTRALKLTPEGEIYLERSRRILADIEETERAVSAGGTTVARGRLRVSTSVAFGVRYIVPLVPDFLKLYPEVDLDLALSDGIIDIVGERADIAIRSGALRDSSLKARKLLESRRVIVASPAYLKRQGIPESPGDLDHHNCLTFSFRMASEEWPFRDPENGGRFSRPVFGNLETNNGPTARSLCLAGLGLARVGQFHVQPDIDAGTLVPILETYNPGDIELIHAVYPGHEHLAARIRAFIDFLVKNIHEDHRHSPVTGQR</sequence>
<protein>
    <submittedName>
        <fullName evidence="6">LysR family transcriptional regulator</fullName>
    </submittedName>
</protein>
<evidence type="ECO:0000259" key="5">
    <source>
        <dbReference type="PROSITE" id="PS50931"/>
    </source>
</evidence>
<dbReference type="InterPro" id="IPR036390">
    <property type="entry name" value="WH_DNA-bd_sf"/>
</dbReference>
<comment type="caution">
    <text evidence="6">The sequence shown here is derived from an EMBL/GenBank/DDBJ whole genome shotgun (WGS) entry which is preliminary data.</text>
</comment>
<dbReference type="PROSITE" id="PS50931">
    <property type="entry name" value="HTH_LYSR"/>
    <property type="match status" value="1"/>
</dbReference>
<evidence type="ECO:0000256" key="2">
    <source>
        <dbReference type="ARBA" id="ARBA00023015"/>
    </source>
</evidence>
<evidence type="ECO:0000256" key="1">
    <source>
        <dbReference type="ARBA" id="ARBA00009437"/>
    </source>
</evidence>
<gene>
    <name evidence="6" type="ORF">JNB85_15590</name>
</gene>
<dbReference type="InterPro" id="IPR005119">
    <property type="entry name" value="LysR_subst-bd"/>
</dbReference>
<evidence type="ECO:0000256" key="4">
    <source>
        <dbReference type="ARBA" id="ARBA00023163"/>
    </source>
</evidence>
<accession>A0ABS7GW22</accession>
<dbReference type="SUPFAM" id="SSF53850">
    <property type="entry name" value="Periplasmic binding protein-like II"/>
    <property type="match status" value="1"/>
</dbReference>
<keyword evidence="3" id="KW-0238">DNA-binding</keyword>
<dbReference type="Gene3D" id="3.40.190.290">
    <property type="match status" value="1"/>
</dbReference>
<comment type="similarity">
    <text evidence="1">Belongs to the LysR transcriptional regulatory family.</text>
</comment>
<proteinExistence type="inferred from homology"/>
<dbReference type="Pfam" id="PF03466">
    <property type="entry name" value="LysR_substrate"/>
    <property type="match status" value="1"/>
</dbReference>
<dbReference type="EMBL" id="JAEUAK010000005">
    <property type="protein sequence ID" value="MBW9053832.1"/>
    <property type="molecule type" value="Genomic_DNA"/>
</dbReference>
<keyword evidence="7" id="KW-1185">Reference proteome</keyword>
<dbReference type="RefSeq" id="WP_220335251.1">
    <property type="nucleotide sequence ID" value="NZ_JAEUAK010000005.1"/>
</dbReference>
<dbReference type="InterPro" id="IPR000847">
    <property type="entry name" value="LysR_HTH_N"/>
</dbReference>
<evidence type="ECO:0000313" key="6">
    <source>
        <dbReference type="EMBL" id="MBW9053832.1"/>
    </source>
</evidence>
<feature type="domain" description="HTH lysR-type" evidence="5">
    <location>
        <begin position="1"/>
        <end position="60"/>
    </location>
</feature>
<dbReference type="Gene3D" id="1.10.10.10">
    <property type="entry name" value="Winged helix-like DNA-binding domain superfamily/Winged helix DNA-binding domain"/>
    <property type="match status" value="1"/>
</dbReference>